<dbReference type="SUPFAM" id="SSF54211">
    <property type="entry name" value="Ribosomal protein S5 domain 2-like"/>
    <property type="match status" value="1"/>
</dbReference>
<dbReference type="GO" id="GO:0042781">
    <property type="term" value="F:3'-tRNA processing endoribonuclease activity"/>
    <property type="evidence" value="ECO:0007669"/>
    <property type="project" value="TreeGrafter"/>
</dbReference>
<dbReference type="RefSeq" id="WP_099986456.1">
    <property type="nucleotide sequence ID" value="NZ_CP024700.1"/>
</dbReference>
<evidence type="ECO:0000256" key="7">
    <source>
        <dbReference type="NCBIfam" id="TIGR00188"/>
    </source>
</evidence>
<dbReference type="NCBIfam" id="TIGR00188">
    <property type="entry name" value="rnpA"/>
    <property type="match status" value="1"/>
</dbReference>
<evidence type="ECO:0000256" key="2">
    <source>
        <dbReference type="ARBA" id="ARBA00022722"/>
    </source>
</evidence>
<reference evidence="8 9" key="1">
    <citation type="submission" date="2017-11" db="EMBL/GenBank/DDBJ databases">
        <title>Genome sequencing of Fusobacterium periodonticum KCOM 1263.</title>
        <authorList>
            <person name="Kook J.-K."/>
            <person name="Park S.-N."/>
            <person name="Lim Y.K."/>
        </authorList>
    </citation>
    <scope>NUCLEOTIDE SEQUENCE [LARGE SCALE GENOMIC DNA]</scope>
    <source>
        <strain evidence="8 9">KCOM 1263</strain>
    </source>
</reference>
<keyword evidence="1 6" id="KW-0819">tRNA processing</keyword>
<keyword evidence="5 6" id="KW-0694">RNA-binding</keyword>
<comment type="catalytic activity">
    <reaction evidence="6">
        <text>Endonucleolytic cleavage of RNA, removing 5'-extranucleotides from tRNA precursor.</text>
        <dbReference type="EC" id="3.1.26.5"/>
    </reaction>
</comment>
<dbReference type="InterPro" id="IPR014721">
    <property type="entry name" value="Ribsml_uS5_D2-typ_fold_subgr"/>
</dbReference>
<evidence type="ECO:0000256" key="3">
    <source>
        <dbReference type="ARBA" id="ARBA00022759"/>
    </source>
</evidence>
<comment type="similarity">
    <text evidence="6">Belongs to the RnpA family.</text>
</comment>
<dbReference type="HAMAP" id="MF_00227">
    <property type="entry name" value="RNase_P"/>
    <property type="match status" value="1"/>
</dbReference>
<dbReference type="PANTHER" id="PTHR33992:SF1">
    <property type="entry name" value="RIBONUCLEASE P PROTEIN COMPONENT"/>
    <property type="match status" value="1"/>
</dbReference>
<dbReference type="GO" id="GO:0004526">
    <property type="term" value="F:ribonuclease P activity"/>
    <property type="evidence" value="ECO:0007669"/>
    <property type="project" value="UniProtKB-UniRule"/>
</dbReference>
<dbReference type="GO" id="GO:0000049">
    <property type="term" value="F:tRNA binding"/>
    <property type="evidence" value="ECO:0007669"/>
    <property type="project" value="UniProtKB-UniRule"/>
</dbReference>
<dbReference type="EMBL" id="CP024700">
    <property type="protein sequence ID" value="ATV60705.1"/>
    <property type="molecule type" value="Genomic_DNA"/>
</dbReference>
<keyword evidence="9" id="KW-1185">Reference proteome</keyword>
<evidence type="ECO:0000256" key="4">
    <source>
        <dbReference type="ARBA" id="ARBA00022801"/>
    </source>
</evidence>
<dbReference type="EC" id="3.1.26.5" evidence="6 7"/>
<evidence type="ECO:0000256" key="5">
    <source>
        <dbReference type="ARBA" id="ARBA00022884"/>
    </source>
</evidence>
<name>A0AAD0AJU9_9FUSO</name>
<keyword evidence="2 6" id="KW-0540">Nuclease</keyword>
<dbReference type="InterPro" id="IPR020568">
    <property type="entry name" value="Ribosomal_Su5_D2-typ_SF"/>
</dbReference>
<evidence type="ECO:0000256" key="1">
    <source>
        <dbReference type="ARBA" id="ARBA00022694"/>
    </source>
</evidence>
<accession>A0AAD0AJU9</accession>
<keyword evidence="3 6" id="KW-0255">Endonuclease</keyword>
<proteinExistence type="inferred from homology"/>
<evidence type="ECO:0000313" key="9">
    <source>
        <dbReference type="Proteomes" id="UP000228552"/>
    </source>
</evidence>
<dbReference type="GO" id="GO:0030677">
    <property type="term" value="C:ribonuclease P complex"/>
    <property type="evidence" value="ECO:0007669"/>
    <property type="project" value="TreeGrafter"/>
</dbReference>
<comment type="subunit">
    <text evidence="6">Consists of a catalytic RNA component (M1 or rnpB) and a protein subunit.</text>
</comment>
<dbReference type="GO" id="GO:0001682">
    <property type="term" value="P:tRNA 5'-leader removal"/>
    <property type="evidence" value="ECO:0007669"/>
    <property type="project" value="UniProtKB-UniRule"/>
</dbReference>
<keyword evidence="4 6" id="KW-0378">Hydrolase</keyword>
<dbReference type="Pfam" id="PF00825">
    <property type="entry name" value="Ribonuclease_P"/>
    <property type="match status" value="1"/>
</dbReference>
<gene>
    <name evidence="6 8" type="primary">rnpA</name>
    <name evidence="8" type="ORF">CTM74_01865</name>
</gene>
<dbReference type="PANTHER" id="PTHR33992">
    <property type="entry name" value="RIBONUCLEASE P PROTEIN COMPONENT"/>
    <property type="match status" value="1"/>
</dbReference>
<protein>
    <recommendedName>
        <fullName evidence="6 7">Ribonuclease P protein component</fullName>
        <shortName evidence="6">RNase P protein</shortName>
        <shortName evidence="6">RNaseP protein</shortName>
        <ecNumber evidence="6 7">3.1.26.5</ecNumber>
    </recommendedName>
    <alternativeName>
        <fullName evidence="6">Protein C5</fullName>
    </alternativeName>
</protein>
<dbReference type="Gene3D" id="3.30.230.10">
    <property type="match status" value="1"/>
</dbReference>
<evidence type="ECO:0000256" key="6">
    <source>
        <dbReference type="HAMAP-Rule" id="MF_00227"/>
    </source>
</evidence>
<dbReference type="AlphaFoldDB" id="A0AAD0AJU9"/>
<evidence type="ECO:0000313" key="8">
    <source>
        <dbReference type="EMBL" id="ATV60705.1"/>
    </source>
</evidence>
<dbReference type="Proteomes" id="UP000228552">
    <property type="component" value="Chromosome"/>
</dbReference>
<sequence>MNTLKKNGEFQNIYKLGNKYFGNYSLIFFNKNKLDYSRFGFVASKKIGKAFCRNRIKRLFREYIRLNIEKFNANYDIIIVAKKKAGEIIKTIKYQDIEKDLNRVFKNSKII</sequence>
<dbReference type="InterPro" id="IPR000100">
    <property type="entry name" value="RNase_P"/>
</dbReference>
<organism evidence="8 9">
    <name type="scientific">Fusobacterium pseudoperiodonticum</name>
    <dbReference type="NCBI Taxonomy" id="2663009"/>
    <lineage>
        <taxon>Bacteria</taxon>
        <taxon>Fusobacteriati</taxon>
        <taxon>Fusobacteriota</taxon>
        <taxon>Fusobacteriia</taxon>
        <taxon>Fusobacteriales</taxon>
        <taxon>Fusobacteriaceae</taxon>
        <taxon>Fusobacterium</taxon>
    </lineage>
</organism>
<comment type="function">
    <text evidence="6">RNaseP catalyzes the removal of the 5'-leader sequence from pre-tRNA to produce the mature 5'-terminus. It can also cleave other RNA substrates such as 4.5S RNA. The protein component plays an auxiliary but essential role in vivo by binding to the 5'-leader sequence and broadening the substrate specificity of the ribozyme.</text>
</comment>